<dbReference type="AlphaFoldDB" id="A0A418KJ23"/>
<accession>A0A418KJ23</accession>
<evidence type="ECO:0000256" key="3">
    <source>
        <dbReference type="ARBA" id="ARBA00023052"/>
    </source>
</evidence>
<evidence type="ECO:0000313" key="5">
    <source>
        <dbReference type="EMBL" id="RIQ13637.1"/>
    </source>
</evidence>
<dbReference type="Pfam" id="PF02780">
    <property type="entry name" value="Transketolase_C"/>
    <property type="match status" value="1"/>
</dbReference>
<keyword evidence="2" id="KW-0560">Oxidoreductase</keyword>
<keyword evidence="6" id="KW-1185">Reference proteome</keyword>
<dbReference type="FunFam" id="3.40.50.920:FF:000001">
    <property type="entry name" value="Pyruvate dehydrogenase E1 beta subunit"/>
    <property type="match status" value="1"/>
</dbReference>
<evidence type="ECO:0000256" key="1">
    <source>
        <dbReference type="ARBA" id="ARBA00001964"/>
    </source>
</evidence>
<keyword evidence="3" id="KW-0786">Thiamine pyrophosphate</keyword>
<dbReference type="OrthoDB" id="3457658at2"/>
<comment type="caution">
    <text evidence="5">The sequence shown here is derived from an EMBL/GenBank/DDBJ whole genome shotgun (WGS) entry which is preliminary data.</text>
</comment>
<sequence length="335" mass="35716">MAVMSYRQALHDTLRAEMLRDPDVFLMGEEIGRFEGSYKITAGLLDEFGPKRVRDTPIAEEGFTGAAVGAAMLGLRPVVEIMTINFSLLALDQIVNHAAKIYGMFGGQRSVPMVIRTPGGGGQQLAATHSQNVELFYAFTPGLKVVAPSSPADAKALLLASIRDNDPVLFLENLALYNTKGEVPDGDVAGEIGRAAVTREGTDITLVAYSRMAHVALQVAEKLAAEEGISAEVVDLRSLRPLDRPTIIESVKKTSCAVVLEDDWLTYGIGAEVAASISDGAFDYLDAPVRRVAMAEVPLPYAKSLELAALPSANDVVTAVHQTLDAVGRRSVGAH</sequence>
<dbReference type="RefSeq" id="WP_119662542.1">
    <property type="nucleotide sequence ID" value="NZ_QUAL01000375.1"/>
</dbReference>
<dbReference type="InterPro" id="IPR005475">
    <property type="entry name" value="Transketolase-like_Pyr-bd"/>
</dbReference>
<dbReference type="GO" id="GO:0000287">
    <property type="term" value="F:magnesium ion binding"/>
    <property type="evidence" value="ECO:0007669"/>
    <property type="project" value="UniProtKB-ARBA"/>
</dbReference>
<evidence type="ECO:0000256" key="2">
    <source>
        <dbReference type="ARBA" id="ARBA00023002"/>
    </source>
</evidence>
<dbReference type="InterPro" id="IPR029061">
    <property type="entry name" value="THDP-binding"/>
</dbReference>
<dbReference type="Gene3D" id="3.40.50.920">
    <property type="match status" value="1"/>
</dbReference>
<comment type="cofactor">
    <cofactor evidence="1">
        <name>thiamine diphosphate</name>
        <dbReference type="ChEBI" id="CHEBI:58937"/>
    </cofactor>
</comment>
<dbReference type="Pfam" id="PF02779">
    <property type="entry name" value="Transket_pyr"/>
    <property type="match status" value="1"/>
</dbReference>
<name>A0A418KJ23_9ACTN</name>
<organism evidence="5 6">
    <name type="scientific">Jiangella rhizosphaerae</name>
    <dbReference type="NCBI Taxonomy" id="2293569"/>
    <lineage>
        <taxon>Bacteria</taxon>
        <taxon>Bacillati</taxon>
        <taxon>Actinomycetota</taxon>
        <taxon>Actinomycetes</taxon>
        <taxon>Jiangellales</taxon>
        <taxon>Jiangellaceae</taxon>
        <taxon>Jiangella</taxon>
    </lineage>
</organism>
<reference evidence="5 6" key="1">
    <citation type="submission" date="2018-09" db="EMBL/GenBank/DDBJ databases">
        <title>Isolation, diversity and antifungal activity of actinobacteria from wheat.</title>
        <authorList>
            <person name="Han C."/>
        </authorList>
    </citation>
    <scope>NUCLEOTIDE SEQUENCE [LARGE SCALE GENOMIC DNA]</scope>
    <source>
        <strain evidence="5 6">NEAU-YY265</strain>
    </source>
</reference>
<dbReference type="FunFam" id="3.40.50.970:FF:000001">
    <property type="entry name" value="Pyruvate dehydrogenase E1 beta subunit"/>
    <property type="match status" value="1"/>
</dbReference>
<dbReference type="InterPro" id="IPR009014">
    <property type="entry name" value="Transketo_C/PFOR_II"/>
</dbReference>
<dbReference type="InterPro" id="IPR033248">
    <property type="entry name" value="Transketolase_C"/>
</dbReference>
<gene>
    <name evidence="5" type="ORF">DY240_25735</name>
</gene>
<dbReference type="SUPFAM" id="SSF52518">
    <property type="entry name" value="Thiamin diphosphate-binding fold (THDP-binding)"/>
    <property type="match status" value="1"/>
</dbReference>
<feature type="domain" description="Transketolase-like pyrimidine-binding" evidence="4">
    <location>
        <begin position="4"/>
        <end position="179"/>
    </location>
</feature>
<proteinExistence type="predicted"/>
<dbReference type="PANTHER" id="PTHR43257:SF2">
    <property type="entry name" value="PYRUVATE DEHYDROGENASE E1 COMPONENT SUBUNIT BETA"/>
    <property type="match status" value="1"/>
</dbReference>
<dbReference type="SUPFAM" id="SSF52922">
    <property type="entry name" value="TK C-terminal domain-like"/>
    <property type="match status" value="1"/>
</dbReference>
<dbReference type="CDD" id="cd07036">
    <property type="entry name" value="TPP_PYR_E1-PDHc-beta_like"/>
    <property type="match status" value="1"/>
</dbReference>
<dbReference type="Proteomes" id="UP000284057">
    <property type="component" value="Unassembled WGS sequence"/>
</dbReference>
<dbReference type="PANTHER" id="PTHR43257">
    <property type="entry name" value="PYRUVATE DEHYDROGENASE E1 COMPONENT BETA SUBUNIT"/>
    <property type="match status" value="1"/>
</dbReference>
<evidence type="ECO:0000259" key="4">
    <source>
        <dbReference type="SMART" id="SM00861"/>
    </source>
</evidence>
<dbReference type="SMART" id="SM00861">
    <property type="entry name" value="Transket_pyr"/>
    <property type="match status" value="1"/>
</dbReference>
<protein>
    <submittedName>
        <fullName evidence="5">Alpha-ketoacid dehydrogenase subunit beta</fullName>
    </submittedName>
</protein>
<dbReference type="GO" id="GO:0016491">
    <property type="term" value="F:oxidoreductase activity"/>
    <property type="evidence" value="ECO:0007669"/>
    <property type="project" value="UniProtKB-KW"/>
</dbReference>
<dbReference type="Gene3D" id="3.40.50.970">
    <property type="match status" value="1"/>
</dbReference>
<evidence type="ECO:0000313" key="6">
    <source>
        <dbReference type="Proteomes" id="UP000284057"/>
    </source>
</evidence>
<dbReference type="EMBL" id="QUAL01000375">
    <property type="protein sequence ID" value="RIQ13637.1"/>
    <property type="molecule type" value="Genomic_DNA"/>
</dbReference>
<dbReference type="NCBIfam" id="NF006667">
    <property type="entry name" value="PRK09212.1"/>
    <property type="match status" value="1"/>
</dbReference>